<evidence type="ECO:0000256" key="2">
    <source>
        <dbReference type="ARBA" id="ARBA00022833"/>
    </source>
</evidence>
<sequence>MRKKLLSDTSHPRRRQTFSELMKERSAAGKLKEKSKLLEHPLGKEGITSIDLLLELVEPITESSSFTLESVAALNNPILIDKSPTLANSTRKQKFVAKSEGGLTSSAKSFFPYWNESLKEMSEWLSLPTKIDWQDSDLTCSNGSVSKTGANSWYSTKQTLVQSKKWLKTSLQFSTVLVADSTDSENTNLKSKKIRIYPTQELNKIWRKWLAACRYCFNQGIALQRKKRLSKLELRNEVMRSELPDWVKETPCHIRQNAIFDAHRAFKASKDAKFRSIRDYSQAIKFNDGNFRKGTWYPSLTKGLTFKASEVIPDCEYGTQLLYYKGRWFAVFPIPATLEPAETTGIIALDPGVRTFMTGFDSNKFVEFGSGDMGRIARLCQHLDDLMSRASKASKQQKRRIRQAAHRMRIKIRNLVDECQKQTACYLTSNYRIIYLPTFESSQMVAKARRKIRSKTARAMLTWAHYRFKQTLKHQASIRNCQVVDVTEEYTSKTCTKCGHVHKKLGGSKLFKCPDCGYEIPRDFNGAFGILLKALRDTASISYEGDSAIVTLSGNDRINVA</sequence>
<proteinExistence type="predicted"/>
<dbReference type="InterPro" id="IPR051491">
    <property type="entry name" value="Recombinase/Transposase-rel"/>
</dbReference>
<keyword evidence="3" id="KW-0238">DNA-binding</keyword>
<evidence type="ECO:0000313" key="7">
    <source>
        <dbReference type="EMBL" id="NEU76841.1"/>
    </source>
</evidence>
<keyword evidence="8" id="KW-1185">Reference proteome</keyword>
<dbReference type="GO" id="GO:0046872">
    <property type="term" value="F:metal ion binding"/>
    <property type="evidence" value="ECO:0007669"/>
    <property type="project" value="UniProtKB-KW"/>
</dbReference>
<dbReference type="NCBIfam" id="NF040570">
    <property type="entry name" value="guided_TnpB"/>
    <property type="match status" value="1"/>
</dbReference>
<keyword evidence="2" id="KW-0862">Zinc</keyword>
<feature type="domain" description="Cas12f1-like TNB" evidence="5">
    <location>
        <begin position="465"/>
        <end position="530"/>
    </location>
</feature>
<evidence type="ECO:0000313" key="8">
    <source>
        <dbReference type="Proteomes" id="UP000031549"/>
    </source>
</evidence>
<dbReference type="InterPro" id="IPR010095">
    <property type="entry name" value="Cas12f1-like_TNB"/>
</dbReference>
<keyword evidence="1" id="KW-0479">Metal-binding</keyword>
<dbReference type="Pfam" id="PF12323">
    <property type="entry name" value="HTH_OrfB_IS605"/>
    <property type="match status" value="1"/>
</dbReference>
<feature type="region of interest" description="Disordered" evidence="4">
    <location>
        <begin position="1"/>
        <end position="20"/>
    </location>
</feature>
<evidence type="ECO:0000256" key="1">
    <source>
        <dbReference type="ARBA" id="ARBA00022723"/>
    </source>
</evidence>
<organism evidence="7 8">
    <name type="scientific">Hassallia byssoidea VB512170</name>
    <dbReference type="NCBI Taxonomy" id="1304833"/>
    <lineage>
        <taxon>Bacteria</taxon>
        <taxon>Bacillati</taxon>
        <taxon>Cyanobacteriota</taxon>
        <taxon>Cyanophyceae</taxon>
        <taxon>Nostocales</taxon>
        <taxon>Tolypothrichaceae</taxon>
        <taxon>Hassallia</taxon>
    </lineage>
</organism>
<dbReference type="AlphaFoldDB" id="A0A846HLD5"/>
<dbReference type="EMBL" id="JTCM02000135">
    <property type="protein sequence ID" value="NEU76841.1"/>
    <property type="molecule type" value="Genomic_DNA"/>
</dbReference>
<dbReference type="InterPro" id="IPR021027">
    <property type="entry name" value="Transposase_put_HTH"/>
</dbReference>
<evidence type="ECO:0000259" key="6">
    <source>
        <dbReference type="Pfam" id="PF12323"/>
    </source>
</evidence>
<reference evidence="7 8" key="1">
    <citation type="journal article" date="2015" name="Genome Announc.">
        <title>Draft Genome Sequence of Cyanobacterium Hassallia byssoidea Strain VB512170, Isolated from Monuments in India.</title>
        <authorList>
            <person name="Singh D."/>
            <person name="Chandrababunaidu M.M."/>
            <person name="Panda A."/>
            <person name="Sen D."/>
            <person name="Bhattacharyya S."/>
            <person name="Adhikary S.P."/>
            <person name="Tripathy S."/>
        </authorList>
    </citation>
    <scope>NUCLEOTIDE SEQUENCE [LARGE SCALE GENOMIC DNA]</scope>
    <source>
        <strain evidence="7 8">VB512170</strain>
    </source>
</reference>
<name>A0A846HLD5_9CYAN</name>
<feature type="domain" description="Transposase putative helix-turn-helix" evidence="6">
    <location>
        <begin position="189"/>
        <end position="226"/>
    </location>
</feature>
<evidence type="ECO:0000256" key="4">
    <source>
        <dbReference type="SAM" id="MobiDB-lite"/>
    </source>
</evidence>
<accession>A0A846HLD5</accession>
<dbReference type="PANTHER" id="PTHR36172">
    <property type="match status" value="1"/>
</dbReference>
<protein>
    <submittedName>
        <fullName evidence="7">Transposase</fullName>
    </submittedName>
</protein>
<gene>
    <name evidence="7" type="ORF">PI95_031130</name>
</gene>
<evidence type="ECO:0000259" key="5">
    <source>
        <dbReference type="Pfam" id="PF07282"/>
    </source>
</evidence>
<evidence type="ECO:0000256" key="3">
    <source>
        <dbReference type="ARBA" id="ARBA00023125"/>
    </source>
</evidence>
<comment type="caution">
    <text evidence="7">The sequence shown here is derived from an EMBL/GenBank/DDBJ whole genome shotgun (WGS) entry which is preliminary data.</text>
</comment>
<dbReference type="Proteomes" id="UP000031549">
    <property type="component" value="Unassembled WGS sequence"/>
</dbReference>
<dbReference type="Pfam" id="PF07282">
    <property type="entry name" value="Cas12f1-like_TNB"/>
    <property type="match status" value="1"/>
</dbReference>
<dbReference type="GO" id="GO:0003677">
    <property type="term" value="F:DNA binding"/>
    <property type="evidence" value="ECO:0007669"/>
    <property type="project" value="UniProtKB-KW"/>
</dbReference>
<dbReference type="PANTHER" id="PTHR36172:SF1">
    <property type="entry name" value="RESOLVASE-RELATED"/>
    <property type="match status" value="1"/>
</dbReference>